<reference evidence="3" key="1">
    <citation type="submission" date="2014-11" db="EMBL/GenBank/DDBJ databases">
        <authorList>
            <person name="Amaro Gonzalez C."/>
        </authorList>
    </citation>
    <scope>NUCLEOTIDE SEQUENCE</scope>
</reference>
<dbReference type="EMBL" id="GBXM01023900">
    <property type="protein sequence ID" value="JAH84677.1"/>
    <property type="molecule type" value="Transcribed_RNA"/>
</dbReference>
<sequence>MKTKHFWIGLSDTDEENTWKWVDGTVLTSGFWKTGEPNDADDMEDCATSEPESNPISNWNDMPCSRDRNWGL</sequence>
<dbReference type="Gene3D" id="3.10.100.10">
    <property type="entry name" value="Mannose-Binding Protein A, subunit A"/>
    <property type="match status" value="1"/>
</dbReference>
<dbReference type="InterPro" id="IPR001304">
    <property type="entry name" value="C-type_lectin-like"/>
</dbReference>
<feature type="compositionally biased region" description="Acidic residues" evidence="1">
    <location>
        <begin position="38"/>
        <end position="47"/>
    </location>
</feature>
<dbReference type="SUPFAM" id="SSF56436">
    <property type="entry name" value="C-type lectin-like"/>
    <property type="match status" value="1"/>
</dbReference>
<evidence type="ECO:0000256" key="1">
    <source>
        <dbReference type="SAM" id="MobiDB-lite"/>
    </source>
</evidence>
<evidence type="ECO:0000313" key="3">
    <source>
        <dbReference type="EMBL" id="JAH84677.1"/>
    </source>
</evidence>
<dbReference type="Pfam" id="PF00059">
    <property type="entry name" value="Lectin_C"/>
    <property type="match status" value="1"/>
</dbReference>
<dbReference type="InterPro" id="IPR016186">
    <property type="entry name" value="C-type_lectin-like/link_sf"/>
</dbReference>
<dbReference type="InterPro" id="IPR016187">
    <property type="entry name" value="CTDL_fold"/>
</dbReference>
<dbReference type="PANTHER" id="PTHR22801:SF63">
    <property type="entry name" value="C-TYPE LECTIN DOMAIN-CONTAINING PROTEIN"/>
    <property type="match status" value="1"/>
</dbReference>
<proteinExistence type="predicted"/>
<feature type="compositionally biased region" description="Polar residues" evidence="1">
    <location>
        <begin position="50"/>
        <end position="60"/>
    </location>
</feature>
<feature type="domain" description="C-type lectin" evidence="2">
    <location>
        <begin position="1"/>
        <end position="70"/>
    </location>
</feature>
<reference evidence="3" key="2">
    <citation type="journal article" date="2015" name="Fish Shellfish Immunol.">
        <title>Early steps in the European eel (Anguilla anguilla)-Vibrio vulnificus interaction in the gills: Role of the RtxA13 toxin.</title>
        <authorList>
            <person name="Callol A."/>
            <person name="Pajuelo D."/>
            <person name="Ebbesson L."/>
            <person name="Teles M."/>
            <person name="MacKenzie S."/>
            <person name="Amaro C."/>
        </authorList>
    </citation>
    <scope>NUCLEOTIDE SEQUENCE</scope>
</reference>
<name>A0A0E9W2T8_ANGAN</name>
<dbReference type="PROSITE" id="PS50041">
    <property type="entry name" value="C_TYPE_LECTIN_2"/>
    <property type="match status" value="1"/>
</dbReference>
<dbReference type="PANTHER" id="PTHR22801">
    <property type="entry name" value="LITHOSTATHINE"/>
    <property type="match status" value="1"/>
</dbReference>
<organism evidence="3">
    <name type="scientific">Anguilla anguilla</name>
    <name type="common">European freshwater eel</name>
    <name type="synonym">Muraena anguilla</name>
    <dbReference type="NCBI Taxonomy" id="7936"/>
    <lineage>
        <taxon>Eukaryota</taxon>
        <taxon>Metazoa</taxon>
        <taxon>Chordata</taxon>
        <taxon>Craniata</taxon>
        <taxon>Vertebrata</taxon>
        <taxon>Euteleostomi</taxon>
        <taxon>Actinopterygii</taxon>
        <taxon>Neopterygii</taxon>
        <taxon>Teleostei</taxon>
        <taxon>Anguilliformes</taxon>
        <taxon>Anguillidae</taxon>
        <taxon>Anguilla</taxon>
    </lineage>
</organism>
<evidence type="ECO:0000259" key="2">
    <source>
        <dbReference type="PROSITE" id="PS50041"/>
    </source>
</evidence>
<feature type="region of interest" description="Disordered" evidence="1">
    <location>
        <begin position="33"/>
        <end position="61"/>
    </location>
</feature>
<dbReference type="InterPro" id="IPR050801">
    <property type="entry name" value="Ca-Dep_Lectins_ImmuneDev"/>
</dbReference>
<accession>A0A0E9W2T8</accession>
<dbReference type="AlphaFoldDB" id="A0A0E9W2T8"/>
<protein>
    <recommendedName>
        <fullName evidence="2">C-type lectin domain-containing protein</fullName>
    </recommendedName>
</protein>